<evidence type="ECO:0000256" key="2">
    <source>
        <dbReference type="ARBA" id="ARBA00022679"/>
    </source>
</evidence>
<dbReference type="PANTHER" id="PTHR43542:SF1">
    <property type="entry name" value="METHYLTRANSFERASE"/>
    <property type="match status" value="1"/>
</dbReference>
<reference evidence="3 4" key="1">
    <citation type="submission" date="2019-01" db="EMBL/GenBank/DDBJ databases">
        <title>Egibacter rhizosphaerae EGI 80759T.</title>
        <authorList>
            <person name="Chen D.-D."/>
            <person name="Tian Y."/>
            <person name="Jiao J.-Y."/>
            <person name="Zhang X.-T."/>
            <person name="Zhang Y.-G."/>
            <person name="Zhang Y."/>
            <person name="Xiao M."/>
            <person name="Shu W.-S."/>
            <person name="Li W.-J."/>
        </authorList>
    </citation>
    <scope>NUCLEOTIDE SEQUENCE [LARGE SCALE GENOMIC DNA]</scope>
    <source>
        <strain evidence="3 4">EGI 80759</strain>
    </source>
</reference>
<accession>A0A411YCS1</accession>
<dbReference type="NCBIfam" id="TIGR00095">
    <property type="entry name" value="16S rRNA (guanine(966)-N(2))-methyltransferase RsmD"/>
    <property type="match status" value="1"/>
</dbReference>
<dbReference type="Pfam" id="PF03602">
    <property type="entry name" value="Cons_hypoth95"/>
    <property type="match status" value="1"/>
</dbReference>
<dbReference type="Gene3D" id="3.40.50.150">
    <property type="entry name" value="Vaccinia Virus protein VP39"/>
    <property type="match status" value="1"/>
</dbReference>
<organism evidence="3 4">
    <name type="scientific">Egibacter rhizosphaerae</name>
    <dbReference type="NCBI Taxonomy" id="1670831"/>
    <lineage>
        <taxon>Bacteria</taxon>
        <taxon>Bacillati</taxon>
        <taxon>Actinomycetota</taxon>
        <taxon>Nitriliruptoria</taxon>
        <taxon>Egibacterales</taxon>
        <taxon>Egibacteraceae</taxon>
        <taxon>Egibacter</taxon>
    </lineage>
</organism>
<dbReference type="RefSeq" id="WP_131153985.1">
    <property type="nucleotide sequence ID" value="NZ_CP036402.1"/>
</dbReference>
<dbReference type="PROSITE" id="PS00092">
    <property type="entry name" value="N6_MTASE"/>
    <property type="match status" value="1"/>
</dbReference>
<dbReference type="OrthoDB" id="9803017at2"/>
<evidence type="ECO:0000313" key="3">
    <source>
        <dbReference type="EMBL" id="QBI18988.1"/>
    </source>
</evidence>
<dbReference type="InterPro" id="IPR004398">
    <property type="entry name" value="RNA_MeTrfase_RsmD"/>
</dbReference>
<dbReference type="PANTHER" id="PTHR43542">
    <property type="entry name" value="METHYLTRANSFERASE"/>
    <property type="match status" value="1"/>
</dbReference>
<dbReference type="Proteomes" id="UP000291469">
    <property type="component" value="Chromosome"/>
</dbReference>
<dbReference type="SUPFAM" id="SSF53335">
    <property type="entry name" value="S-adenosyl-L-methionine-dependent methyltransferases"/>
    <property type="match status" value="1"/>
</dbReference>
<keyword evidence="4" id="KW-1185">Reference proteome</keyword>
<dbReference type="GO" id="GO:0052913">
    <property type="term" value="F:16S rRNA (guanine(966)-N(2))-methyltransferase activity"/>
    <property type="evidence" value="ECO:0007669"/>
    <property type="project" value="UniProtKB-EC"/>
</dbReference>
<dbReference type="EC" id="2.1.1.171" evidence="3"/>
<protein>
    <submittedName>
        <fullName evidence="3">16S rRNA (Guanine(966)-N(2))-methyltransferase RsmD</fullName>
        <ecNumber evidence="3">2.1.1.171</ecNumber>
    </submittedName>
</protein>
<name>A0A411YCS1_9ACTN</name>
<dbReference type="InterPro" id="IPR029063">
    <property type="entry name" value="SAM-dependent_MTases_sf"/>
</dbReference>
<dbReference type="EMBL" id="CP036402">
    <property type="protein sequence ID" value="QBI18988.1"/>
    <property type="molecule type" value="Genomic_DNA"/>
</dbReference>
<dbReference type="InterPro" id="IPR002052">
    <property type="entry name" value="DNA_methylase_N6_adenine_CS"/>
</dbReference>
<gene>
    <name evidence="3" type="primary">rsmD</name>
    <name evidence="3" type="ORF">ER308_05135</name>
</gene>
<keyword evidence="1 3" id="KW-0489">Methyltransferase</keyword>
<dbReference type="AlphaFoldDB" id="A0A411YCS1"/>
<evidence type="ECO:0000256" key="1">
    <source>
        <dbReference type="ARBA" id="ARBA00022603"/>
    </source>
</evidence>
<evidence type="ECO:0000313" key="4">
    <source>
        <dbReference type="Proteomes" id="UP000291469"/>
    </source>
</evidence>
<proteinExistence type="predicted"/>
<dbReference type="GO" id="GO:0003676">
    <property type="term" value="F:nucleic acid binding"/>
    <property type="evidence" value="ECO:0007669"/>
    <property type="project" value="InterPro"/>
</dbReference>
<dbReference type="PIRSF" id="PIRSF004553">
    <property type="entry name" value="CHP00095"/>
    <property type="match status" value="1"/>
</dbReference>
<keyword evidence="2 3" id="KW-0808">Transferase</keyword>
<dbReference type="KEGG" id="erz:ER308_05135"/>
<sequence>MGLRIVAGAAGGRRLVAADGTRPTTERVREAVFSSLGDRVEGADVCDLWAGSGALGLEARSRGAASVVLVERDRRALAAIGRNVEAVALDGVTVRHEDVAVFCRHPRAGPFDLVLCDPPFALASDEVWARLEELRASGALAVGALVVLERDQHDPGTPPPWLAVERERSYGDALVRTLRVMSAGSAEGRDG</sequence>
<dbReference type="CDD" id="cd02440">
    <property type="entry name" value="AdoMet_MTases"/>
    <property type="match status" value="1"/>
</dbReference>